<sequence length="48" mass="5494">MTMRIPPQSPLPGFSRPLLLKLRKFGPKLHLMQSRALRLKLILALEVS</sequence>
<reference evidence="1 2" key="1">
    <citation type="journal article" date="2019" name="Genome Biol. Evol.">
        <title>Insights into the evolution of the New World diploid cottons (Gossypium, subgenus Houzingenia) based on genome sequencing.</title>
        <authorList>
            <person name="Grover C.E."/>
            <person name="Arick M.A. 2nd"/>
            <person name="Thrash A."/>
            <person name="Conover J.L."/>
            <person name="Sanders W.S."/>
            <person name="Peterson D.G."/>
            <person name="Frelichowski J.E."/>
            <person name="Scheffler J.A."/>
            <person name="Scheffler B.E."/>
            <person name="Wendel J.F."/>
        </authorList>
    </citation>
    <scope>NUCLEOTIDE SEQUENCE [LARGE SCALE GENOMIC DNA]</scope>
    <source>
        <strain evidence="1">185</strain>
        <tissue evidence="1">Leaf</tissue>
    </source>
</reference>
<comment type="caution">
    <text evidence="1">The sequence shown here is derived from an EMBL/GenBank/DDBJ whole genome shotgun (WGS) entry which is preliminary data.</text>
</comment>
<dbReference type="EMBL" id="JABFAA010000011">
    <property type="protein sequence ID" value="MBA0696681.1"/>
    <property type="molecule type" value="Genomic_DNA"/>
</dbReference>
<organism evidence="1 2">
    <name type="scientific">Gossypium aridum</name>
    <name type="common">American cotton</name>
    <name type="synonym">Erioxylum aridum</name>
    <dbReference type="NCBI Taxonomy" id="34290"/>
    <lineage>
        <taxon>Eukaryota</taxon>
        <taxon>Viridiplantae</taxon>
        <taxon>Streptophyta</taxon>
        <taxon>Embryophyta</taxon>
        <taxon>Tracheophyta</taxon>
        <taxon>Spermatophyta</taxon>
        <taxon>Magnoliopsida</taxon>
        <taxon>eudicotyledons</taxon>
        <taxon>Gunneridae</taxon>
        <taxon>Pentapetalae</taxon>
        <taxon>rosids</taxon>
        <taxon>malvids</taxon>
        <taxon>Malvales</taxon>
        <taxon>Malvaceae</taxon>
        <taxon>Malvoideae</taxon>
        <taxon>Gossypium</taxon>
    </lineage>
</organism>
<evidence type="ECO:0000313" key="1">
    <source>
        <dbReference type="EMBL" id="MBA0696681.1"/>
    </source>
</evidence>
<gene>
    <name evidence="1" type="ORF">Goari_003213</name>
</gene>
<dbReference type="AlphaFoldDB" id="A0A7J8YAS1"/>
<protein>
    <submittedName>
        <fullName evidence="1">Uncharacterized protein</fullName>
    </submittedName>
</protein>
<proteinExistence type="predicted"/>
<accession>A0A7J8YAS1</accession>
<name>A0A7J8YAS1_GOSAI</name>
<keyword evidence="2" id="KW-1185">Reference proteome</keyword>
<evidence type="ECO:0000313" key="2">
    <source>
        <dbReference type="Proteomes" id="UP000593577"/>
    </source>
</evidence>
<dbReference type="Proteomes" id="UP000593577">
    <property type="component" value="Unassembled WGS sequence"/>
</dbReference>